<comment type="caution">
    <text evidence="2">The sequence shown here is derived from an EMBL/GenBank/DDBJ whole genome shotgun (WGS) entry which is preliminary data.</text>
</comment>
<gene>
    <name evidence="2" type="ORF">V1264_002089</name>
</gene>
<evidence type="ECO:0000256" key="1">
    <source>
        <dbReference type="SAM" id="Coils"/>
    </source>
</evidence>
<sequence>MEAENNVELAKEAKRLLSEMNLKQFEACKTNVGPDEITDQLQELSKTKPDLKEKFHKTVAMNTFMKNVAKPQEEWASLKTQSEEELQTAKKNLSEAKHAAEDKKTQMMQLNNVVEQGLALYEQNVNALNEKQQMLDSMTQELKILHERLLDSEDGDDEALFRAMEAEYQRYCAQIKECRKQLLQIGHKTSQMHLNLSQMENDLQQLSLTLDEDAECMDAQCLSRLQKSITDIESQSGITCKPVNKNTMMVEFPPRPEVQTLTGGNGTPDDLVLKVTLTFQENNLGYPRLSNIKSNMDSFDVDDLWKEFKEDSCDSLPQLISSIKLRWFSHMPLLSEINHLRSKFAIDWIQQENILRVIVGKGGGIVCSLEIPDGYPHQGQVTLTGIMGAADDILPQDLKPHTGGRLEDWVQLLETTFGKP</sequence>
<feature type="coiled-coil region" evidence="1">
    <location>
        <begin position="79"/>
        <end position="181"/>
    </location>
</feature>
<protein>
    <submittedName>
        <fullName evidence="2">Uncharacterized protein</fullName>
    </submittedName>
</protein>
<evidence type="ECO:0000313" key="3">
    <source>
        <dbReference type="Proteomes" id="UP001374579"/>
    </source>
</evidence>
<dbReference type="AlphaFoldDB" id="A0AAN9GPU7"/>
<keyword evidence="1" id="KW-0175">Coiled coil</keyword>
<evidence type="ECO:0000313" key="2">
    <source>
        <dbReference type="EMBL" id="KAK7116403.1"/>
    </source>
</evidence>
<name>A0AAN9GPU7_9CAEN</name>
<dbReference type="Proteomes" id="UP001374579">
    <property type="component" value="Unassembled WGS sequence"/>
</dbReference>
<proteinExistence type="predicted"/>
<organism evidence="2 3">
    <name type="scientific">Littorina saxatilis</name>
    <dbReference type="NCBI Taxonomy" id="31220"/>
    <lineage>
        <taxon>Eukaryota</taxon>
        <taxon>Metazoa</taxon>
        <taxon>Spiralia</taxon>
        <taxon>Lophotrochozoa</taxon>
        <taxon>Mollusca</taxon>
        <taxon>Gastropoda</taxon>
        <taxon>Caenogastropoda</taxon>
        <taxon>Littorinimorpha</taxon>
        <taxon>Littorinoidea</taxon>
        <taxon>Littorinidae</taxon>
        <taxon>Littorina</taxon>
    </lineage>
</organism>
<dbReference type="EMBL" id="JBAMIC010000001">
    <property type="protein sequence ID" value="KAK7116403.1"/>
    <property type="molecule type" value="Genomic_DNA"/>
</dbReference>
<reference evidence="2 3" key="1">
    <citation type="submission" date="2024-02" db="EMBL/GenBank/DDBJ databases">
        <title>Chromosome-scale genome assembly of the rough periwinkle Littorina saxatilis.</title>
        <authorList>
            <person name="De Jode A."/>
            <person name="Faria R."/>
            <person name="Formenti G."/>
            <person name="Sims Y."/>
            <person name="Smith T.P."/>
            <person name="Tracey A."/>
            <person name="Wood J.M.D."/>
            <person name="Zagrodzka Z.B."/>
            <person name="Johannesson K."/>
            <person name="Butlin R.K."/>
            <person name="Leder E.H."/>
        </authorList>
    </citation>
    <scope>NUCLEOTIDE SEQUENCE [LARGE SCALE GENOMIC DNA]</scope>
    <source>
        <strain evidence="2">Snail1</strain>
        <tissue evidence="2">Muscle</tissue>
    </source>
</reference>
<keyword evidence="3" id="KW-1185">Reference proteome</keyword>
<accession>A0AAN9GPU7</accession>